<dbReference type="KEGG" id="mkc:kam1_245"/>
<feature type="compositionally biased region" description="Polar residues" evidence="1">
    <location>
        <begin position="333"/>
        <end position="345"/>
    </location>
</feature>
<feature type="compositionally biased region" description="Basic residues" evidence="1">
    <location>
        <begin position="322"/>
        <end position="331"/>
    </location>
</feature>
<accession>A0A516TJS3</accession>
<feature type="region of interest" description="Disordered" evidence="1">
    <location>
        <begin position="320"/>
        <end position="352"/>
    </location>
</feature>
<organism evidence="2 3">
    <name type="scientific">Methylacidiphilum kamchatkense Kam1</name>
    <dbReference type="NCBI Taxonomy" id="1202785"/>
    <lineage>
        <taxon>Bacteria</taxon>
        <taxon>Pseudomonadati</taxon>
        <taxon>Verrucomicrobiota</taxon>
        <taxon>Methylacidiphilae</taxon>
        <taxon>Methylacidiphilales</taxon>
        <taxon>Methylacidiphilaceae</taxon>
        <taxon>Methylacidiphilum (ex Ratnadevi et al. 2023)</taxon>
    </lineage>
</organism>
<protein>
    <submittedName>
        <fullName evidence="2">SIR2-like protein</fullName>
    </submittedName>
</protein>
<dbReference type="Proteomes" id="UP000315925">
    <property type="component" value="Chromosome"/>
</dbReference>
<dbReference type="EMBL" id="CP037899">
    <property type="protein sequence ID" value="QDQ41500.1"/>
    <property type="molecule type" value="Genomic_DNA"/>
</dbReference>
<dbReference type="OrthoDB" id="581088at2"/>
<gene>
    <name evidence="2" type="ORF">kam1_245</name>
</gene>
<evidence type="ECO:0000256" key="1">
    <source>
        <dbReference type="SAM" id="MobiDB-lite"/>
    </source>
</evidence>
<name>A0A516TJS3_9BACT</name>
<reference evidence="3" key="1">
    <citation type="submission" date="2019-03" db="EMBL/GenBank/DDBJ databases">
        <title>Complete genome of Methylacidiphilum kamchatkense Kam1.</title>
        <authorList>
            <person name="Kruse T."/>
            <person name="Murarilal Ratnadevi C."/>
            <person name="Erikstad H.-A."/>
            <person name="Birkeland N.-K."/>
        </authorList>
    </citation>
    <scope>NUCLEOTIDE SEQUENCE [LARGE SCALE GENOMIC DNA]</scope>
    <source>
        <strain evidence="3">kam1</strain>
    </source>
</reference>
<dbReference type="Pfam" id="PF13289">
    <property type="entry name" value="SIR2_2"/>
    <property type="match status" value="1"/>
</dbReference>
<evidence type="ECO:0000313" key="2">
    <source>
        <dbReference type="EMBL" id="QDQ41500.1"/>
    </source>
</evidence>
<evidence type="ECO:0000313" key="3">
    <source>
        <dbReference type="Proteomes" id="UP000315925"/>
    </source>
</evidence>
<sequence>MAKLVSSGYVRVVLTTNFDRLLEQALQDVEIEPTLLSTEDDAKGLRPLASALPKALVCKLHGDYRDSRIRNTAAELAVYPEAVSQLLDRILDGFGLIVCSWSAKWDVVLRRAIEWRSTRRFATFCACRGEPEEEARRLIEHCQAVRIEIREVNHFFEDVLHKVRALERLGSNHPVIAKEEVKLYLSEYRYRIRLHDLVTREVGQTKNRIHSVGLSLTNALDPEEYQRRLSLYESMCESLVSMLAALAYHDTGAHTKLLVKAVERMSTISFPEEPFCAAYQQLAFLPALFCFYAAGIAAQDNDRWKHLAGLLLRASHLDPATGKKKTSHFRNHPSGSFRRNGNESVQPAARGS</sequence>
<dbReference type="AlphaFoldDB" id="A0A516TJS3"/>
<proteinExistence type="predicted"/>